<dbReference type="EMBL" id="LK022848">
    <property type="protein sequence ID" value="CDR09569.1"/>
    <property type="molecule type" value="Genomic_DNA"/>
</dbReference>
<evidence type="ECO:0000256" key="1">
    <source>
        <dbReference type="SAM" id="MobiDB-lite"/>
    </source>
</evidence>
<reference evidence="3" key="1">
    <citation type="submission" date="2014-05" db="EMBL/GenBank/DDBJ databases">
        <authorList>
            <person name="Horn Fabian"/>
        </authorList>
    </citation>
    <scope>NUCLEOTIDE SEQUENCE</scope>
</reference>
<feature type="transmembrane region" description="Helical" evidence="2">
    <location>
        <begin position="122"/>
        <end position="143"/>
    </location>
</feature>
<dbReference type="PATRIC" id="fig|576784.4.peg.6291"/>
<dbReference type="AlphaFoldDB" id="A0A061A2M2"/>
<feature type="transmembrane region" description="Helical" evidence="2">
    <location>
        <begin position="155"/>
        <end position="175"/>
    </location>
</feature>
<keyword evidence="2" id="KW-1133">Transmembrane helix</keyword>
<feature type="region of interest" description="Disordered" evidence="1">
    <location>
        <begin position="189"/>
        <end position="214"/>
    </location>
</feature>
<organism evidence="3">
    <name type="scientific">Streptomyces iranensis</name>
    <dbReference type="NCBI Taxonomy" id="576784"/>
    <lineage>
        <taxon>Bacteria</taxon>
        <taxon>Bacillati</taxon>
        <taxon>Actinomycetota</taxon>
        <taxon>Actinomycetes</taxon>
        <taxon>Kitasatosporales</taxon>
        <taxon>Streptomycetaceae</taxon>
        <taxon>Streptomyces</taxon>
        <taxon>Streptomyces violaceusniger group</taxon>
    </lineage>
</organism>
<keyword evidence="2" id="KW-0472">Membrane</keyword>
<evidence type="ECO:0000313" key="3">
    <source>
        <dbReference type="EMBL" id="CDR09569.1"/>
    </source>
</evidence>
<evidence type="ECO:0000256" key="2">
    <source>
        <dbReference type="SAM" id="Phobius"/>
    </source>
</evidence>
<accession>A0A061A2M2</accession>
<feature type="compositionally biased region" description="Low complexity" evidence="1">
    <location>
        <begin position="42"/>
        <end position="53"/>
    </location>
</feature>
<sequence length="214" mass="22784">MHQLQRVMAAVDIPVQGAAEELFEVPAQGLLEGVGEQMGVSSSRSAASVAPSPHTGRSPEAIGVLGWPGREQRTTIYTTTATVAALVGSFVTAAIAQYAASTGRRMHELRTNRRLGPQFRRNWVSILSATLTISGLCLLATVLDTTEHDPGGVHWLTEIAIILGAVRSMRLIWLFNKVIEVGDEDLADNRPSLPEAGTPSSAAPSRTRVLPPGT</sequence>
<keyword evidence="2" id="KW-0812">Transmembrane</keyword>
<name>A0A061A2M2_9ACTN</name>
<gene>
    <name evidence="3" type="ORF">SIRAN6176</name>
</gene>
<protein>
    <submittedName>
        <fullName evidence="3">Uncharacterized protein</fullName>
    </submittedName>
</protein>
<dbReference type="HOGENOM" id="CLU_1288288_0_0_11"/>
<feature type="transmembrane region" description="Helical" evidence="2">
    <location>
        <begin position="76"/>
        <end position="101"/>
    </location>
</feature>
<feature type="region of interest" description="Disordered" evidence="1">
    <location>
        <begin position="42"/>
        <end position="61"/>
    </location>
</feature>
<proteinExistence type="predicted"/>